<dbReference type="GO" id="GO:0098793">
    <property type="term" value="C:presynapse"/>
    <property type="evidence" value="ECO:0007669"/>
    <property type="project" value="TreeGrafter"/>
</dbReference>
<dbReference type="PANTHER" id="PTHR14167:SF63">
    <property type="entry name" value="ENDOPHILIN-A2"/>
    <property type="match status" value="1"/>
</dbReference>
<dbReference type="InterPro" id="IPR001452">
    <property type="entry name" value="SH3_domain"/>
</dbReference>
<feature type="domain" description="BAR" evidence="13">
    <location>
        <begin position="18"/>
        <end position="300"/>
    </location>
</feature>
<dbReference type="InterPro" id="IPR004148">
    <property type="entry name" value="BAR_dom"/>
</dbReference>
<comment type="similarity">
    <text evidence="3">Belongs to the endophilin family.</text>
</comment>
<dbReference type="GO" id="GO:0031901">
    <property type="term" value="C:early endosome membrane"/>
    <property type="evidence" value="ECO:0007669"/>
    <property type="project" value="UniProtKB-SubCell"/>
</dbReference>
<evidence type="ECO:0000313" key="15">
    <source>
        <dbReference type="Proteomes" id="UP000472240"/>
    </source>
</evidence>
<evidence type="ECO:0000256" key="7">
    <source>
        <dbReference type="ARBA" id="ARBA00024839"/>
    </source>
</evidence>
<evidence type="ECO:0000256" key="2">
    <source>
        <dbReference type="ARBA" id="ARBA00004220"/>
    </source>
</evidence>
<evidence type="ECO:0000256" key="3">
    <source>
        <dbReference type="ARBA" id="ARBA00006697"/>
    </source>
</evidence>
<dbReference type="GO" id="GO:0098978">
    <property type="term" value="C:glutamatergic synapse"/>
    <property type="evidence" value="ECO:0007669"/>
    <property type="project" value="TreeGrafter"/>
</dbReference>
<dbReference type="Proteomes" id="UP000472240">
    <property type="component" value="Chromosome 18"/>
</dbReference>
<evidence type="ECO:0000256" key="1">
    <source>
        <dbReference type="ARBA" id="ARBA00004188"/>
    </source>
</evidence>
<dbReference type="InterPro" id="IPR027267">
    <property type="entry name" value="AH/BAR_dom_sf"/>
</dbReference>
<evidence type="ECO:0000259" key="13">
    <source>
        <dbReference type="PROSITE" id="PS51021"/>
    </source>
</evidence>
<dbReference type="FunCoup" id="A0A671FRS3">
    <property type="interactions" value="3534"/>
</dbReference>
<evidence type="ECO:0000256" key="11">
    <source>
        <dbReference type="SAM" id="MobiDB-lite"/>
    </source>
</evidence>
<reference evidence="14" key="5">
    <citation type="submission" date="2025-09" db="UniProtKB">
        <authorList>
            <consortium name="Ensembl"/>
        </authorList>
    </citation>
    <scope>IDENTIFICATION</scope>
</reference>
<dbReference type="OMA" id="MFPANYC"/>
<dbReference type="CDD" id="cd07592">
    <property type="entry name" value="BAR_Endophilin_A"/>
    <property type="match status" value="1"/>
</dbReference>
<reference evidence="14" key="4">
    <citation type="submission" date="2025-08" db="UniProtKB">
        <authorList>
            <consortium name="Ensembl"/>
        </authorList>
    </citation>
    <scope>IDENTIFICATION</scope>
</reference>
<dbReference type="InterPro" id="IPR036028">
    <property type="entry name" value="SH3-like_dom_sf"/>
</dbReference>
<accession>A0A671FRS3</accession>
<name>A0A671FRS3_RHIFE</name>
<dbReference type="Pfam" id="PF00018">
    <property type="entry name" value="SH3_1"/>
    <property type="match status" value="1"/>
</dbReference>
<dbReference type="SMART" id="SM00721">
    <property type="entry name" value="BAR"/>
    <property type="match status" value="1"/>
</dbReference>
<evidence type="ECO:0000256" key="10">
    <source>
        <dbReference type="PROSITE-ProRule" id="PRU00192"/>
    </source>
</evidence>
<reference evidence="14 15" key="2">
    <citation type="journal article" date="2018" name="Annu Rev Anim Biosci">
        <title>Bat Biology, Genomes, and the Bat1K Project: To Generate Chromosome-Level Genomes for All Living Bat Species.</title>
        <authorList>
            <person name="Teeling E.C."/>
            <person name="Vernes S.C."/>
            <person name="Davalos L.M."/>
            <person name="Ray D.A."/>
            <person name="Gilbert M.T.P."/>
            <person name="Myers E."/>
        </authorList>
    </citation>
    <scope>NUCLEOTIDE SEQUENCE</scope>
</reference>
<evidence type="ECO:0000313" key="14">
    <source>
        <dbReference type="Ensembl" id="ENSRFEP00010028443.1"/>
    </source>
</evidence>
<keyword evidence="6" id="KW-0446">Lipid-binding</keyword>
<organism evidence="14 15">
    <name type="scientific">Rhinolophus ferrumequinum</name>
    <name type="common">Greater horseshoe bat</name>
    <dbReference type="NCBI Taxonomy" id="59479"/>
    <lineage>
        <taxon>Eukaryota</taxon>
        <taxon>Metazoa</taxon>
        <taxon>Chordata</taxon>
        <taxon>Craniata</taxon>
        <taxon>Vertebrata</taxon>
        <taxon>Euteleostomi</taxon>
        <taxon>Mammalia</taxon>
        <taxon>Eutheria</taxon>
        <taxon>Laurasiatheria</taxon>
        <taxon>Chiroptera</taxon>
        <taxon>Yinpterochiroptera</taxon>
        <taxon>Rhinolophoidea</taxon>
        <taxon>Rhinolophidae</taxon>
        <taxon>Rhinolophinae</taxon>
        <taxon>Rhinolophus</taxon>
    </lineage>
</organism>
<dbReference type="PANTHER" id="PTHR14167">
    <property type="entry name" value="SH3 DOMAIN-CONTAINING"/>
    <property type="match status" value="1"/>
</dbReference>
<dbReference type="Ensembl" id="ENSRFET00010030881.1">
    <property type="protein sequence ID" value="ENSRFEP00010028443.1"/>
    <property type="gene ID" value="ENSRFEG00010018888.1"/>
</dbReference>
<feature type="compositionally biased region" description="Basic and acidic residues" evidence="11">
    <location>
        <begin position="296"/>
        <end position="314"/>
    </location>
</feature>
<feature type="domain" description="SH3" evidence="12">
    <location>
        <begin position="357"/>
        <end position="402"/>
    </location>
</feature>
<evidence type="ECO:0000259" key="12">
    <source>
        <dbReference type="PROSITE" id="PS50002"/>
    </source>
</evidence>
<evidence type="ECO:0000256" key="5">
    <source>
        <dbReference type="ARBA" id="ARBA00022753"/>
    </source>
</evidence>
<dbReference type="Gene3D" id="2.30.30.40">
    <property type="entry name" value="SH3 Domains"/>
    <property type="match status" value="1"/>
</dbReference>
<dbReference type="AlphaFoldDB" id="A0A671FRS3"/>
<keyword evidence="5" id="KW-0967">Endosome</keyword>
<dbReference type="PROSITE" id="PS51021">
    <property type="entry name" value="BAR"/>
    <property type="match status" value="1"/>
</dbReference>
<dbReference type="GO" id="GO:0008289">
    <property type="term" value="F:lipid binding"/>
    <property type="evidence" value="ECO:0007669"/>
    <property type="project" value="UniProtKB-KW"/>
</dbReference>
<proteinExistence type="inferred from homology"/>
<protein>
    <recommendedName>
        <fullName evidence="8">Endophilin-A2</fullName>
    </recommendedName>
    <alternativeName>
        <fullName evidence="9">Endophilin-2</fullName>
    </alternativeName>
</protein>
<dbReference type="InterPro" id="IPR050384">
    <property type="entry name" value="Endophilin_SH3RF"/>
</dbReference>
<keyword evidence="15" id="KW-1185">Reference proteome</keyword>
<sequence length="402" mass="44699">MSVAGLKKQFYKASQLVSEKVGGAEGTKLDDDFKEMEKKVDVTSKAVAEVLARTIEYLQPNPASRAKLTMLNTVSKIRGQVKNPGYPQSEGLLGECMIRHGKELGGESNFGDALLDAGESMKCLAEVKDSLDIEVKQNFIDPLQNLCDKDLKEIQVRCDGLSLPAPQDSPQGSLTQTVRPLPSWAWGGLRGGPGASCPCEPRPLPQHHLKKLEGRRLDFDYKKKRQGKIPDEELRQALEKFEESKEVAETSMHNLLETDIEQVSQLSALVDAQLDYHRQAVQILDELANKLKRRMREASSRPKREYKPKAREPFDLGEPEQPNGGFPCTPAPAITASSSFRSSDKPIRTPSRSMPPLDQPSCKALYDFEPENDGELGFHEGDIITLTNQIDENWCPLEGESE</sequence>
<dbReference type="GO" id="GO:0016191">
    <property type="term" value="P:synaptic vesicle uncoating"/>
    <property type="evidence" value="ECO:0007669"/>
    <property type="project" value="TreeGrafter"/>
</dbReference>
<keyword evidence="4 10" id="KW-0728">SH3 domain</keyword>
<dbReference type="Pfam" id="PF03114">
    <property type="entry name" value="BAR"/>
    <property type="match status" value="2"/>
</dbReference>
<dbReference type="GeneTree" id="ENSGT00940000154737"/>
<evidence type="ECO:0000256" key="4">
    <source>
        <dbReference type="ARBA" id="ARBA00022443"/>
    </source>
</evidence>
<dbReference type="GO" id="GO:0002102">
    <property type="term" value="C:podosome"/>
    <property type="evidence" value="ECO:0007669"/>
    <property type="project" value="UniProtKB-SubCell"/>
</dbReference>
<comment type="subcellular location">
    <subcellularLocation>
        <location evidence="1">Cell projection</location>
        <location evidence="1">Podosome</location>
    </subcellularLocation>
    <subcellularLocation>
        <location evidence="2">Early endosome membrane</location>
        <topology evidence="2">Peripheral membrane protein</topology>
    </subcellularLocation>
</comment>
<dbReference type="SUPFAM" id="SSF50044">
    <property type="entry name" value="SH3-domain"/>
    <property type="match status" value="1"/>
</dbReference>
<evidence type="ECO:0000256" key="8">
    <source>
        <dbReference type="ARBA" id="ARBA00040340"/>
    </source>
</evidence>
<dbReference type="Gene3D" id="1.20.1270.60">
    <property type="entry name" value="Arfaptin homology (AH) domain/BAR domain"/>
    <property type="match status" value="1"/>
</dbReference>
<evidence type="ECO:0000256" key="9">
    <source>
        <dbReference type="ARBA" id="ARBA00043171"/>
    </source>
</evidence>
<reference evidence="15" key="3">
    <citation type="submission" date="2018-12" db="EMBL/GenBank/DDBJ databases">
        <title>G10K-VGP greater horseshoe bat female genome, primary haplotype.</title>
        <authorList>
            <person name="Teeling E."/>
            <person name="Myers G."/>
            <person name="Vernes S."/>
            <person name="Pippel M."/>
            <person name="Winkler S."/>
            <person name="Fedrigo O."/>
            <person name="Rhie A."/>
            <person name="Koren S."/>
            <person name="Phillippy A."/>
            <person name="Lewin H."/>
            <person name="Damas J."/>
            <person name="Howe K."/>
            <person name="Mountcastle J."/>
            <person name="Jarvis E.D."/>
        </authorList>
    </citation>
    <scope>NUCLEOTIDE SEQUENCE [LARGE SCALE GENOMIC DNA]</scope>
</reference>
<dbReference type="GO" id="GO:0042802">
    <property type="term" value="F:identical protein binding"/>
    <property type="evidence" value="ECO:0007669"/>
    <property type="project" value="Ensembl"/>
</dbReference>
<comment type="function">
    <text evidence="7">Implicated in endocytosis. May recruit other proteins to membranes with high curvature.</text>
</comment>
<feature type="region of interest" description="Disordered" evidence="11">
    <location>
        <begin position="294"/>
        <end position="361"/>
    </location>
</feature>
<dbReference type="InParanoid" id="A0A671FRS3"/>
<gene>
    <name evidence="14" type="primary">SH3GL1</name>
</gene>
<reference evidence="14 15" key="1">
    <citation type="journal article" date="2015" name="Annu Rev Anim Biosci">
        <title>The Genome 10K Project: a way forward.</title>
        <authorList>
            <person name="Koepfli K.P."/>
            <person name="Paten B."/>
            <person name="O'Brien S.J."/>
            <person name="Koepfli K.P."/>
            <person name="Paten B."/>
            <person name="Antunes A."/>
            <person name="Belov K."/>
            <person name="Bustamante C."/>
            <person name="Castoe T.A."/>
            <person name="Clawson H."/>
            <person name="Crawford A.J."/>
            <person name="Diekhans M."/>
            <person name="Distel D."/>
            <person name="Durbin R."/>
            <person name="Earl D."/>
            <person name="Fujita M.K."/>
            <person name="Gamble T."/>
            <person name="Georges A."/>
            <person name="Gemmell N."/>
            <person name="Gilbert M.T."/>
            <person name="Graves J.M."/>
            <person name="Green R.E."/>
            <person name="Hickey G."/>
            <person name="Jarvis E.D."/>
            <person name="Johnson W."/>
            <person name="Komissarov A."/>
            <person name="Korf I."/>
            <person name="Kuhn R."/>
            <person name="Larkin D.M."/>
            <person name="Lewin H."/>
            <person name="Lopez J.V."/>
            <person name="Ma J."/>
            <person name="Marques-Bonet T."/>
            <person name="Miller W."/>
            <person name="Murphy R."/>
            <person name="Pevzner P."/>
            <person name="Shapiro B."/>
            <person name="Steiner C."/>
            <person name="Tamazian G."/>
            <person name="Venkatesh B."/>
            <person name="Wang J."/>
            <person name="Wayne R."/>
            <person name="Wiley E."/>
            <person name="Yang H."/>
            <person name="Zhang G."/>
            <person name="Haussler D."/>
            <person name="Ryder O."/>
            <person name="O'Brien S.J."/>
        </authorList>
    </citation>
    <scope>NUCLEOTIDE SEQUENCE</scope>
</reference>
<dbReference type="GO" id="GO:0005829">
    <property type="term" value="C:cytosol"/>
    <property type="evidence" value="ECO:0007669"/>
    <property type="project" value="Ensembl"/>
</dbReference>
<evidence type="ECO:0000256" key="6">
    <source>
        <dbReference type="ARBA" id="ARBA00023121"/>
    </source>
</evidence>
<dbReference type="PROSITE" id="PS50002">
    <property type="entry name" value="SH3"/>
    <property type="match status" value="1"/>
</dbReference>
<dbReference type="SUPFAM" id="SSF103657">
    <property type="entry name" value="BAR/IMD domain-like"/>
    <property type="match status" value="2"/>
</dbReference>